<evidence type="ECO:0000313" key="1">
    <source>
        <dbReference type="EMBL" id="MFB5738741.1"/>
    </source>
</evidence>
<proteinExistence type="predicted"/>
<name>A0ABV5BTY7_9LEPT</name>
<protein>
    <submittedName>
        <fullName evidence="1">Uncharacterized protein</fullName>
    </submittedName>
</protein>
<dbReference type="EMBL" id="JBHILJ010000031">
    <property type="protein sequence ID" value="MFB5738741.1"/>
    <property type="molecule type" value="Genomic_DNA"/>
</dbReference>
<gene>
    <name evidence="1" type="ORF">ACE5IX_19685</name>
</gene>
<evidence type="ECO:0000313" key="2">
    <source>
        <dbReference type="Proteomes" id="UP001580391"/>
    </source>
</evidence>
<keyword evidence="2" id="KW-1185">Reference proteome</keyword>
<sequence length="118" mass="13981">MDDSISHRRDEIYDLLSLISDKYQQIEYQEKVPYANVSTELFLQWEDMYFPDSDLLQAAFSEEGRKILSEFNEIFLLICDQTLQILPSLDKFQETKEWGIYSAAARNTLEKLKLDEKE</sequence>
<dbReference type="RefSeq" id="WP_375517852.1">
    <property type="nucleotide sequence ID" value="NZ_JBHILI010000021.1"/>
</dbReference>
<accession>A0ABV5BTY7</accession>
<dbReference type="Proteomes" id="UP001580391">
    <property type="component" value="Unassembled WGS sequence"/>
</dbReference>
<organism evidence="1 2">
    <name type="scientific">Leptospira wolffii</name>
    <dbReference type="NCBI Taxonomy" id="409998"/>
    <lineage>
        <taxon>Bacteria</taxon>
        <taxon>Pseudomonadati</taxon>
        <taxon>Spirochaetota</taxon>
        <taxon>Spirochaetia</taxon>
        <taxon>Leptospirales</taxon>
        <taxon>Leptospiraceae</taxon>
        <taxon>Leptospira</taxon>
    </lineage>
</organism>
<comment type="caution">
    <text evidence="1">The sequence shown here is derived from an EMBL/GenBank/DDBJ whole genome shotgun (WGS) entry which is preliminary data.</text>
</comment>
<reference evidence="1 2" key="1">
    <citation type="submission" date="2024-09" db="EMBL/GenBank/DDBJ databases">
        <title>Taxonomic and Genotyping Characterization of Leptospira Strains isolated from Multiple Sources in Colombia highlights the importance of intermediate species.</title>
        <authorList>
            <person name="Torres Higuera L."/>
            <person name="Rojas Tapias D."/>
            <person name="Jimenez Velasquez S."/>
            <person name="Renjifo Ibanez C."/>
        </authorList>
    </citation>
    <scope>NUCLEOTIDE SEQUENCE [LARGE SCALE GENOMIC DNA]</scope>
    <source>
        <strain evidence="1 2">Lep080</strain>
    </source>
</reference>